<dbReference type="InterPro" id="IPR018631">
    <property type="entry name" value="AAA-ATPase-like_dom"/>
</dbReference>
<dbReference type="InterPro" id="IPR027417">
    <property type="entry name" value="P-loop_NTPase"/>
</dbReference>
<protein>
    <submittedName>
        <fullName evidence="2">AAA family ATPase</fullName>
    </submittedName>
</protein>
<dbReference type="InterPro" id="IPR012547">
    <property type="entry name" value="PDDEXK_9"/>
</dbReference>
<dbReference type="PANTHER" id="PTHR34825">
    <property type="entry name" value="CONSERVED PROTEIN, WITH A WEAK D-GALACTARATE DEHYDRATASE/ALTRONATE HYDROLASE DOMAIN"/>
    <property type="match status" value="1"/>
</dbReference>
<dbReference type="SUPFAM" id="SSF52540">
    <property type="entry name" value="P-loop containing nucleoside triphosphate hydrolases"/>
    <property type="match status" value="1"/>
</dbReference>
<dbReference type="Proteomes" id="UP000824140">
    <property type="component" value="Unassembled WGS sequence"/>
</dbReference>
<comment type="caution">
    <text evidence="2">The sequence shown here is derived from an EMBL/GenBank/DDBJ whole genome shotgun (WGS) entry which is preliminary data.</text>
</comment>
<dbReference type="AlphaFoldDB" id="A0A9D1G368"/>
<dbReference type="Gene3D" id="3.40.50.300">
    <property type="entry name" value="P-loop containing nucleotide triphosphate hydrolases"/>
    <property type="match status" value="1"/>
</dbReference>
<feature type="domain" description="AAA-ATPase-like" evidence="1">
    <location>
        <begin position="18"/>
        <end position="205"/>
    </location>
</feature>
<evidence type="ECO:0000313" key="2">
    <source>
        <dbReference type="EMBL" id="HIS93938.1"/>
    </source>
</evidence>
<accession>A0A9D1G368</accession>
<reference evidence="2" key="1">
    <citation type="submission" date="2020-10" db="EMBL/GenBank/DDBJ databases">
        <authorList>
            <person name="Gilroy R."/>
        </authorList>
    </citation>
    <scope>NUCLEOTIDE SEQUENCE</scope>
    <source>
        <strain evidence="2">13766</strain>
    </source>
</reference>
<reference evidence="2" key="2">
    <citation type="journal article" date="2021" name="PeerJ">
        <title>Extensive microbial diversity within the chicken gut microbiome revealed by metagenomics and culture.</title>
        <authorList>
            <person name="Gilroy R."/>
            <person name="Ravi A."/>
            <person name="Getino M."/>
            <person name="Pursley I."/>
            <person name="Horton D.L."/>
            <person name="Alikhan N.F."/>
            <person name="Baker D."/>
            <person name="Gharbi K."/>
            <person name="Hall N."/>
            <person name="Watson M."/>
            <person name="Adriaenssens E.M."/>
            <person name="Foster-Nyarko E."/>
            <person name="Jarju S."/>
            <person name="Secka A."/>
            <person name="Antonio M."/>
            <person name="Oren A."/>
            <person name="Chaudhuri R.R."/>
            <person name="La Ragione R."/>
            <person name="Hildebrand F."/>
            <person name="Pallen M.J."/>
        </authorList>
    </citation>
    <scope>NUCLEOTIDE SEQUENCE</scope>
    <source>
        <strain evidence="2">13766</strain>
    </source>
</reference>
<dbReference type="EMBL" id="DVJN01000249">
    <property type="protein sequence ID" value="HIS93938.1"/>
    <property type="molecule type" value="Genomic_DNA"/>
</dbReference>
<name>A0A9D1G368_9FIRM</name>
<sequence length="530" mass="60979">MGSYLNPGSGRFRGSLRSQIYVDKTGLIARLNAWLFTEQKYVCVSRPRRFGKSMAADMLAAYYDCGEDTSALFDGLAVSQCETYREHLNQYDVIKINMQEFLSATRSMPEMLGMLQKYVRFDLLERFVQIHFRDEQNLVQMMKDIYAKTQRPFIVLIDEWDCLFREYAHDTQAQRQYLDFLRAWLKDKDYVALAYMTGILPIKKYGSHSALNMFTEYSMIDPGDLSPFFGFTEDEVRALCVEYQMNFEEAKAWYDGYGLAVHSRAGRKVFSMYSPKSVVEAMLRHKFGPYWNQTETYEALKVYIQLNFDGLKDAVIAMLAGESVRINTGTFANDMTTFTGKDDVLTLLVHLGYLTYNGEKEEVSIPNKEVSQEYVNAISTMNWPEVTRAVENSRRLLQALWDMDADTVAAGIDRAHEEIAILQYNDENALSCAIHLAFFFAREYYTIVREFPAGKGFADICFIPRKLHADKPAAVIELKWDLSAAGAIAQIHEKRYGDALKEYHGNLLLVGINYDRATKKHSCRIERVDK</sequence>
<dbReference type="PANTHER" id="PTHR34825:SF1">
    <property type="entry name" value="AAA-ATPASE-LIKE DOMAIN-CONTAINING PROTEIN"/>
    <property type="match status" value="1"/>
</dbReference>
<dbReference type="Pfam" id="PF09820">
    <property type="entry name" value="AAA-ATPase_like"/>
    <property type="match status" value="1"/>
</dbReference>
<evidence type="ECO:0000259" key="1">
    <source>
        <dbReference type="Pfam" id="PF09820"/>
    </source>
</evidence>
<proteinExistence type="predicted"/>
<gene>
    <name evidence="2" type="ORF">IAA84_13060</name>
</gene>
<dbReference type="Pfam" id="PF08011">
    <property type="entry name" value="PDDEXK_9"/>
    <property type="match status" value="1"/>
</dbReference>
<evidence type="ECO:0000313" key="3">
    <source>
        <dbReference type="Proteomes" id="UP000824140"/>
    </source>
</evidence>
<organism evidence="2 3">
    <name type="scientific">Candidatus Alectryocaccomicrobium excrementavium</name>
    <dbReference type="NCBI Taxonomy" id="2840668"/>
    <lineage>
        <taxon>Bacteria</taxon>
        <taxon>Bacillati</taxon>
        <taxon>Bacillota</taxon>
        <taxon>Clostridia</taxon>
        <taxon>Candidatus Alectryocaccomicrobium</taxon>
    </lineage>
</organism>